<keyword evidence="6 9" id="KW-1133">Transmembrane helix</keyword>
<dbReference type="InterPro" id="IPR018107">
    <property type="entry name" value="Na-dicarboxylate_symporter_CS"/>
</dbReference>
<feature type="transmembrane region" description="Helical" evidence="9">
    <location>
        <begin position="31"/>
        <end position="53"/>
    </location>
</feature>
<dbReference type="Pfam" id="PF00375">
    <property type="entry name" value="SDF"/>
    <property type="match status" value="2"/>
</dbReference>
<evidence type="ECO:0000256" key="3">
    <source>
        <dbReference type="ARBA" id="ARBA00022448"/>
    </source>
</evidence>
<feature type="transmembrane region" description="Helical" evidence="9">
    <location>
        <begin position="261"/>
        <end position="281"/>
    </location>
</feature>
<keyword evidence="5 9" id="KW-0769">Symport</keyword>
<dbReference type="InterPro" id="IPR036458">
    <property type="entry name" value="Na:dicarbo_symporter_sf"/>
</dbReference>
<feature type="transmembrane region" description="Helical" evidence="9">
    <location>
        <begin position="301"/>
        <end position="324"/>
    </location>
</feature>
<dbReference type="GO" id="GO:0005886">
    <property type="term" value="C:plasma membrane"/>
    <property type="evidence" value="ECO:0007669"/>
    <property type="project" value="TreeGrafter"/>
</dbReference>
<evidence type="ECO:0000256" key="7">
    <source>
        <dbReference type="ARBA" id="ARBA00023136"/>
    </source>
</evidence>
<dbReference type="PROSITE" id="PS00713">
    <property type="entry name" value="NA_DICARBOXYL_SYMP_1"/>
    <property type="match status" value="2"/>
</dbReference>
<dbReference type="InterPro" id="IPR001991">
    <property type="entry name" value="Na-dicarboxylate_symporter"/>
</dbReference>
<dbReference type="GO" id="GO:0005313">
    <property type="term" value="F:L-glutamate transmembrane transporter activity"/>
    <property type="evidence" value="ECO:0007669"/>
    <property type="project" value="TreeGrafter"/>
</dbReference>
<dbReference type="GO" id="GO:0015501">
    <property type="term" value="F:glutamate:sodium symporter activity"/>
    <property type="evidence" value="ECO:0007669"/>
    <property type="project" value="TreeGrafter"/>
</dbReference>
<evidence type="ECO:0000256" key="8">
    <source>
        <dbReference type="ARBA" id="ARBA00023180"/>
    </source>
</evidence>
<keyword evidence="3 9" id="KW-0813">Transport</keyword>
<gene>
    <name evidence="10" type="ORF">B5V51_6631</name>
</gene>
<name>A0A2A4K209_HELVI</name>
<dbReference type="InterPro" id="IPR050746">
    <property type="entry name" value="DAACS"/>
</dbReference>
<evidence type="ECO:0000256" key="4">
    <source>
        <dbReference type="ARBA" id="ARBA00022692"/>
    </source>
</evidence>
<dbReference type="PANTHER" id="PTHR11958:SF111">
    <property type="entry name" value="AMINO ACID TRANSPORTER"/>
    <property type="match status" value="1"/>
</dbReference>
<feature type="transmembrane region" description="Helical" evidence="9">
    <location>
        <begin position="586"/>
        <end position="611"/>
    </location>
</feature>
<dbReference type="SUPFAM" id="SSF118215">
    <property type="entry name" value="Proton glutamate symport protein"/>
    <property type="match status" value="2"/>
</dbReference>
<dbReference type="PANTHER" id="PTHR11958">
    <property type="entry name" value="SODIUM/DICARBOXYLATE SYMPORTER-RELATED"/>
    <property type="match status" value="1"/>
</dbReference>
<evidence type="ECO:0000256" key="9">
    <source>
        <dbReference type="RuleBase" id="RU361216"/>
    </source>
</evidence>
<evidence type="ECO:0000256" key="5">
    <source>
        <dbReference type="ARBA" id="ARBA00022847"/>
    </source>
</evidence>
<feature type="transmembrane region" description="Helical" evidence="9">
    <location>
        <begin position="479"/>
        <end position="499"/>
    </location>
</feature>
<feature type="transmembrane region" description="Helical" evidence="9">
    <location>
        <begin position="646"/>
        <end position="672"/>
    </location>
</feature>
<comment type="subcellular location">
    <subcellularLocation>
        <location evidence="1 9">Membrane</location>
        <topology evidence="1 9">Multi-pass membrane protein</topology>
    </subcellularLocation>
</comment>
<feature type="transmembrane region" description="Helical" evidence="9">
    <location>
        <begin position="511"/>
        <end position="538"/>
    </location>
</feature>
<comment type="caution">
    <text evidence="9">Lacks conserved residue(s) required for the propagation of feature annotation.</text>
</comment>
<keyword evidence="7 9" id="KW-0472">Membrane</keyword>
<evidence type="ECO:0000256" key="2">
    <source>
        <dbReference type="ARBA" id="ARBA00006148"/>
    </source>
</evidence>
<proteinExistence type="inferred from homology"/>
<feature type="transmembrane region" description="Helical" evidence="9">
    <location>
        <begin position="440"/>
        <end position="459"/>
    </location>
</feature>
<comment type="caution">
    <text evidence="10">The sequence shown here is derived from an EMBL/GenBank/DDBJ whole genome shotgun (WGS) entry which is preliminary data.</text>
</comment>
<feature type="transmembrane region" description="Helical" evidence="9">
    <location>
        <begin position="618"/>
        <end position="640"/>
    </location>
</feature>
<organism evidence="10">
    <name type="scientific">Heliothis virescens</name>
    <name type="common">Tobacco budworm moth</name>
    <dbReference type="NCBI Taxonomy" id="7102"/>
    <lineage>
        <taxon>Eukaryota</taxon>
        <taxon>Metazoa</taxon>
        <taxon>Ecdysozoa</taxon>
        <taxon>Arthropoda</taxon>
        <taxon>Hexapoda</taxon>
        <taxon>Insecta</taxon>
        <taxon>Pterygota</taxon>
        <taxon>Neoptera</taxon>
        <taxon>Endopterygota</taxon>
        <taxon>Lepidoptera</taxon>
        <taxon>Glossata</taxon>
        <taxon>Ditrysia</taxon>
        <taxon>Noctuoidea</taxon>
        <taxon>Noctuidae</taxon>
        <taxon>Heliothinae</taxon>
        <taxon>Heliothis</taxon>
    </lineage>
</organism>
<evidence type="ECO:0000256" key="1">
    <source>
        <dbReference type="ARBA" id="ARBA00004141"/>
    </source>
</evidence>
<feature type="transmembrane region" description="Helical" evidence="9">
    <location>
        <begin position="545"/>
        <end position="566"/>
    </location>
</feature>
<reference evidence="10" key="1">
    <citation type="submission" date="2017-09" db="EMBL/GenBank/DDBJ databases">
        <title>Contemporary evolution of a Lepidopteran species, Heliothis virescens, in response to modern agricultural practices.</title>
        <authorList>
            <person name="Fritz M.L."/>
            <person name="Deyonke A.M."/>
            <person name="Papanicolaou A."/>
            <person name="Micinski S."/>
            <person name="Westbrook J."/>
            <person name="Gould F."/>
        </authorList>
    </citation>
    <scope>NUCLEOTIDE SEQUENCE [LARGE SCALE GENOMIC DNA]</scope>
    <source>
        <strain evidence="10">HvINT-</strain>
        <tissue evidence="10">Whole body</tissue>
    </source>
</reference>
<feature type="transmembrane region" description="Helical" evidence="9">
    <location>
        <begin position="73"/>
        <end position="93"/>
    </location>
</feature>
<dbReference type="STRING" id="7102.A0A2A4K209"/>
<evidence type="ECO:0000256" key="6">
    <source>
        <dbReference type="ARBA" id="ARBA00022989"/>
    </source>
</evidence>
<dbReference type="GO" id="GO:0015175">
    <property type="term" value="F:neutral L-amino acid transmembrane transporter activity"/>
    <property type="evidence" value="ECO:0007669"/>
    <property type="project" value="TreeGrafter"/>
</dbReference>
<dbReference type="EMBL" id="NWSH01000294">
    <property type="protein sequence ID" value="PCG77672.1"/>
    <property type="molecule type" value="Genomic_DNA"/>
</dbReference>
<feature type="transmembrane region" description="Helical" evidence="9">
    <location>
        <begin position="105"/>
        <end position="127"/>
    </location>
</feature>
<dbReference type="AlphaFoldDB" id="A0A2A4K209"/>
<keyword evidence="4 9" id="KW-0812">Transmembrane</keyword>
<dbReference type="Gene3D" id="1.10.3860.10">
    <property type="entry name" value="Sodium:dicarboxylate symporter"/>
    <property type="match status" value="2"/>
</dbReference>
<accession>A0A2A4K209</accession>
<sequence>MGPGDRGPKTTEDRSAPVERTGIRKFLVDNVMLVVTLAGVITGIGLGLGLRPYHLGPDALIIISYPGELFMRLLKLMILPLIIASLIAGSASLNAKMSGKIAVRTLLYFILTSMFNAFLGLVLAMLIHPGVPEIKQFGSYVEGRREHSILDSILDIGRNIFPDNIVQAAFQQAHTVYTQPPVMFGKNASDNNTVPAMVRVVAYRSEGSGLQSPISPVMEKGERFSEYLFAKMGPGDRGPKTTEDRSAPVERTGIRKFLVDNVMLVVTLAGVITGIGLGLGLRPYHLGPDALIIISYPGELFMRLLKLMILPLIIASLIAGSASLNAKMSGKIAVRTLLYFILTSMFNAFLGLVLAMLIHPGVPEIKQFGSYVEGRREHSILDSILDIGRNIFPDNIVQAAFQQAHTVYTQPPVMFGKNASDNNTVPAMVRVVAYRSGTNTLGLVFFCLVFGSLLGTLGAKGQVVIDFFQAIFEVIMKMVTGVMWFTPIGVSSVIAGKILGVNDVASVMSQLAWFIATVAVGVYLYQLIVMQVIYFMFLRRNPYKFYWGLSHAMLTASATASTAAALPVTFRAMEGPLQIDPRITRFVLPIGCNINMDGTALFLSVASVFVCQMNDIHLGFAQLATIFLTSTAASVSSASVPSAAMVLLLVVLAAVDAPTHDVSLLFAVDWLVDRIRTQNNMLGDCYAAAVVEHLSKNELMACDALNADPINGLTPNTDVDIGIVTPSKKSIGSDEVIIDMHLNNHTDAIKRI</sequence>
<evidence type="ECO:0000313" key="10">
    <source>
        <dbReference type="EMBL" id="PCG77672.1"/>
    </source>
</evidence>
<keyword evidence="8" id="KW-0325">Glycoprotein</keyword>
<feature type="transmembrane region" description="Helical" evidence="9">
    <location>
        <begin position="336"/>
        <end position="358"/>
    </location>
</feature>
<protein>
    <recommendedName>
        <fullName evidence="9">Amino acid transporter</fullName>
    </recommendedName>
</protein>
<dbReference type="PRINTS" id="PR00173">
    <property type="entry name" value="EDTRNSPORT"/>
</dbReference>
<comment type="similarity">
    <text evidence="2 9">Belongs to the dicarboxylate/amino acid:cation symporter (DAACS) (TC 2.A.23) family.</text>
</comment>